<protein>
    <submittedName>
        <fullName evidence="2">Uncharacterized protein</fullName>
    </submittedName>
</protein>
<comment type="caution">
    <text evidence="2">The sequence shown here is derived from an EMBL/GenBank/DDBJ whole genome shotgun (WGS) entry which is preliminary data.</text>
</comment>
<keyword evidence="1" id="KW-0472">Membrane</keyword>
<feature type="transmembrane region" description="Helical" evidence="1">
    <location>
        <begin position="39"/>
        <end position="62"/>
    </location>
</feature>
<keyword evidence="3" id="KW-1185">Reference proteome</keyword>
<dbReference type="AlphaFoldDB" id="A0A917Q6D8"/>
<name>A0A917Q6D8_9HYPH</name>
<proteinExistence type="predicted"/>
<accession>A0A917Q6D8</accession>
<gene>
    <name evidence="2" type="ORF">GCM10011322_06360</name>
</gene>
<evidence type="ECO:0000256" key="1">
    <source>
        <dbReference type="SAM" id="Phobius"/>
    </source>
</evidence>
<dbReference type="EMBL" id="BMMF01000002">
    <property type="protein sequence ID" value="GGK22414.1"/>
    <property type="molecule type" value="Genomic_DNA"/>
</dbReference>
<keyword evidence="1" id="KW-0812">Transmembrane</keyword>
<evidence type="ECO:0000313" key="2">
    <source>
        <dbReference type="EMBL" id="GGK22414.1"/>
    </source>
</evidence>
<reference evidence="2 3" key="1">
    <citation type="journal article" date="2014" name="Int. J. Syst. Evol. Microbiol.">
        <title>Complete genome sequence of Corynebacterium casei LMG S-19264T (=DSM 44701T), isolated from a smear-ripened cheese.</title>
        <authorList>
            <consortium name="US DOE Joint Genome Institute (JGI-PGF)"/>
            <person name="Walter F."/>
            <person name="Albersmeier A."/>
            <person name="Kalinowski J."/>
            <person name="Ruckert C."/>
        </authorList>
    </citation>
    <scope>NUCLEOTIDE SEQUENCE [LARGE SCALE GENOMIC DNA]</scope>
    <source>
        <strain evidence="2 3">CGMCC 1.9161</strain>
    </source>
</reference>
<dbReference type="Proteomes" id="UP000600449">
    <property type="component" value="Unassembled WGS sequence"/>
</dbReference>
<organism evidence="2 3">
    <name type="scientific">Salinarimonas ramus</name>
    <dbReference type="NCBI Taxonomy" id="690164"/>
    <lineage>
        <taxon>Bacteria</taxon>
        <taxon>Pseudomonadati</taxon>
        <taxon>Pseudomonadota</taxon>
        <taxon>Alphaproteobacteria</taxon>
        <taxon>Hyphomicrobiales</taxon>
        <taxon>Salinarimonadaceae</taxon>
        <taxon>Salinarimonas</taxon>
    </lineage>
</organism>
<dbReference type="RefSeq" id="WP_244645074.1">
    <property type="nucleotide sequence ID" value="NZ_BMMF01000002.1"/>
</dbReference>
<feature type="transmembrane region" description="Helical" evidence="1">
    <location>
        <begin position="74"/>
        <end position="91"/>
    </location>
</feature>
<keyword evidence="1" id="KW-1133">Transmembrane helix</keyword>
<feature type="transmembrane region" description="Helical" evidence="1">
    <location>
        <begin position="6"/>
        <end position="27"/>
    </location>
</feature>
<evidence type="ECO:0000313" key="3">
    <source>
        <dbReference type="Proteomes" id="UP000600449"/>
    </source>
</evidence>
<sequence>METPSVATAIWLMAAFDPILIAVAGYLGWKADQAGKLVVAVIAALMAAVLAAWAITAVGLPWIAPVGGEHPSLLPVRTIAALVWSSAAFGIRRMTQRA</sequence>